<dbReference type="SMART" id="SM00358">
    <property type="entry name" value="DSRM"/>
    <property type="match status" value="2"/>
</dbReference>
<gene>
    <name evidence="4" type="ORF">WA026_009916</name>
</gene>
<dbReference type="GO" id="GO:0005737">
    <property type="term" value="C:cytoplasm"/>
    <property type="evidence" value="ECO:0007669"/>
    <property type="project" value="TreeGrafter"/>
</dbReference>
<dbReference type="GO" id="GO:0070578">
    <property type="term" value="C:RISC-loading complex"/>
    <property type="evidence" value="ECO:0007669"/>
    <property type="project" value="TreeGrafter"/>
</dbReference>
<dbReference type="Proteomes" id="UP001431783">
    <property type="component" value="Unassembled WGS sequence"/>
</dbReference>
<comment type="caution">
    <text evidence="4">The sequence shown here is derived from an EMBL/GenBank/DDBJ whole genome shotgun (WGS) entry which is preliminary data.</text>
</comment>
<dbReference type="CDD" id="cd00048">
    <property type="entry name" value="DSRM_SF"/>
    <property type="match status" value="2"/>
</dbReference>
<dbReference type="GO" id="GO:0035197">
    <property type="term" value="F:siRNA binding"/>
    <property type="evidence" value="ECO:0007669"/>
    <property type="project" value="TreeGrafter"/>
</dbReference>
<dbReference type="EMBL" id="JARQZJ010000004">
    <property type="protein sequence ID" value="KAK9870954.1"/>
    <property type="molecule type" value="Genomic_DNA"/>
</dbReference>
<evidence type="ECO:0000259" key="3">
    <source>
        <dbReference type="PROSITE" id="PS50137"/>
    </source>
</evidence>
<dbReference type="GO" id="GO:0030422">
    <property type="term" value="P:siRNA processing"/>
    <property type="evidence" value="ECO:0007669"/>
    <property type="project" value="TreeGrafter"/>
</dbReference>
<dbReference type="Gene3D" id="3.30.160.20">
    <property type="match status" value="2"/>
</dbReference>
<dbReference type="PROSITE" id="PS50137">
    <property type="entry name" value="DS_RBD"/>
    <property type="match status" value="1"/>
</dbReference>
<dbReference type="GO" id="GO:0003725">
    <property type="term" value="F:double-stranded RNA binding"/>
    <property type="evidence" value="ECO:0007669"/>
    <property type="project" value="TreeGrafter"/>
</dbReference>
<evidence type="ECO:0000256" key="2">
    <source>
        <dbReference type="PROSITE-ProRule" id="PRU00266"/>
    </source>
</evidence>
<dbReference type="GO" id="GO:0070920">
    <property type="term" value="P:regulation of regulatory ncRNA processing"/>
    <property type="evidence" value="ECO:0007669"/>
    <property type="project" value="TreeGrafter"/>
</dbReference>
<evidence type="ECO:0000313" key="5">
    <source>
        <dbReference type="Proteomes" id="UP001431783"/>
    </source>
</evidence>
<proteinExistence type="predicted"/>
<evidence type="ECO:0000256" key="1">
    <source>
        <dbReference type="ARBA" id="ARBA00022884"/>
    </source>
</evidence>
<dbReference type="SUPFAM" id="SSF54768">
    <property type="entry name" value="dsRNA-binding domain-like"/>
    <property type="match status" value="2"/>
</dbReference>
<dbReference type="PANTHER" id="PTHR46205">
    <property type="entry name" value="LOQUACIOUS, ISOFORM B"/>
    <property type="match status" value="1"/>
</dbReference>
<dbReference type="InterPro" id="IPR051247">
    <property type="entry name" value="RLC_Component"/>
</dbReference>
<dbReference type="Pfam" id="PF00035">
    <property type="entry name" value="dsrm"/>
    <property type="match status" value="2"/>
</dbReference>
<dbReference type="InterPro" id="IPR014720">
    <property type="entry name" value="dsRBD_dom"/>
</dbReference>
<dbReference type="PANTHER" id="PTHR46205:SF3">
    <property type="entry name" value="LOQUACIOUS, ISOFORM B"/>
    <property type="match status" value="1"/>
</dbReference>
<reference evidence="4 5" key="1">
    <citation type="submission" date="2023-03" db="EMBL/GenBank/DDBJ databases">
        <title>Genome insight into feeding habits of ladybird beetles.</title>
        <authorList>
            <person name="Li H.-S."/>
            <person name="Huang Y.-H."/>
            <person name="Pang H."/>
        </authorList>
    </citation>
    <scope>NUCLEOTIDE SEQUENCE [LARGE SCALE GENOMIC DNA]</scope>
    <source>
        <strain evidence="4">SYSU_2023b</strain>
        <tissue evidence="4">Whole body</tissue>
    </source>
</reference>
<sequence length="307" mass="34326">MAINKTPISMLQELMVAMHAPLPTYYFSSVGNLLQPKFSCTVYAASFHVTVEAGNKKDAKQLAAKSALKKLGYEVSDDVGKSSPNNFNINFPTVSQRENFLENRNYIGELHELASGSGCTYPEYEIPIFAENGLFQCTCKFQDEQTFGYNRTKKQAKQIASYEMLLLLKSGKIKLVAHPHPKQSSVTPHHANSLIDFNEKDMEVLKKFKELSLTKNQGKSGPPHSESYPDIKKGVILSMEEAEGQLKKYNIKYEIKVLQREPFVVMVNLSDKRMTLLGGGLTKIEATTKALNSTLEILQEGCSLIFV</sequence>
<feature type="domain" description="DRBM" evidence="3">
    <location>
        <begin position="6"/>
        <end position="73"/>
    </location>
</feature>
<dbReference type="AlphaFoldDB" id="A0AAW1TRJ2"/>
<organism evidence="4 5">
    <name type="scientific">Henosepilachna vigintioctopunctata</name>
    <dbReference type="NCBI Taxonomy" id="420089"/>
    <lineage>
        <taxon>Eukaryota</taxon>
        <taxon>Metazoa</taxon>
        <taxon>Ecdysozoa</taxon>
        <taxon>Arthropoda</taxon>
        <taxon>Hexapoda</taxon>
        <taxon>Insecta</taxon>
        <taxon>Pterygota</taxon>
        <taxon>Neoptera</taxon>
        <taxon>Endopterygota</taxon>
        <taxon>Coleoptera</taxon>
        <taxon>Polyphaga</taxon>
        <taxon>Cucujiformia</taxon>
        <taxon>Coccinelloidea</taxon>
        <taxon>Coccinellidae</taxon>
        <taxon>Epilachninae</taxon>
        <taxon>Epilachnini</taxon>
        <taxon>Henosepilachna</taxon>
    </lineage>
</organism>
<keyword evidence="1 2" id="KW-0694">RNA-binding</keyword>
<keyword evidence="5" id="KW-1185">Reference proteome</keyword>
<evidence type="ECO:0000313" key="4">
    <source>
        <dbReference type="EMBL" id="KAK9870954.1"/>
    </source>
</evidence>
<dbReference type="GO" id="GO:0005634">
    <property type="term" value="C:nucleus"/>
    <property type="evidence" value="ECO:0007669"/>
    <property type="project" value="TreeGrafter"/>
</dbReference>
<protein>
    <recommendedName>
        <fullName evidence="3">DRBM domain-containing protein</fullName>
    </recommendedName>
</protein>
<name>A0AAW1TRJ2_9CUCU</name>
<dbReference type="GO" id="GO:0016442">
    <property type="term" value="C:RISC complex"/>
    <property type="evidence" value="ECO:0007669"/>
    <property type="project" value="TreeGrafter"/>
</dbReference>
<accession>A0AAW1TRJ2</accession>